<dbReference type="AlphaFoldDB" id="E2ZKC7"/>
<dbReference type="PANTHER" id="PTHR48105">
    <property type="entry name" value="THIOREDOXIN REDUCTASE 1-RELATED-RELATED"/>
    <property type="match status" value="1"/>
</dbReference>
<dbReference type="SUPFAM" id="SSF51905">
    <property type="entry name" value="FAD/NAD(P)-binding domain"/>
    <property type="match status" value="1"/>
</dbReference>
<name>E2ZKC7_9FIRM</name>
<keyword evidence="1" id="KW-0285">Flavoprotein</keyword>
<evidence type="ECO:0000256" key="1">
    <source>
        <dbReference type="ARBA" id="ARBA00022630"/>
    </source>
</evidence>
<dbReference type="PRINTS" id="PR00368">
    <property type="entry name" value="FADPNR"/>
</dbReference>
<dbReference type="EMBL" id="AECU01000170">
    <property type="protein sequence ID" value="EFQ06442.1"/>
    <property type="molecule type" value="Genomic_DNA"/>
</dbReference>
<evidence type="ECO:0000313" key="5">
    <source>
        <dbReference type="EMBL" id="EFQ06442.1"/>
    </source>
</evidence>
<accession>E2ZKC7</accession>
<dbReference type="InterPro" id="IPR023753">
    <property type="entry name" value="FAD/NAD-binding_dom"/>
</dbReference>
<dbReference type="PRINTS" id="PR00469">
    <property type="entry name" value="PNDRDTASEII"/>
</dbReference>
<comment type="caution">
    <text evidence="5">The sequence shown here is derived from an EMBL/GenBank/DDBJ whole genome shotgun (WGS) entry which is preliminary data.</text>
</comment>
<dbReference type="eggNOG" id="COG0492">
    <property type="taxonomic scope" value="Bacteria"/>
</dbReference>
<dbReference type="GO" id="GO:0016491">
    <property type="term" value="F:oxidoreductase activity"/>
    <property type="evidence" value="ECO:0007669"/>
    <property type="project" value="UniProtKB-KW"/>
</dbReference>
<evidence type="ECO:0000259" key="4">
    <source>
        <dbReference type="Pfam" id="PF07992"/>
    </source>
</evidence>
<evidence type="ECO:0000256" key="3">
    <source>
        <dbReference type="SAM" id="Phobius"/>
    </source>
</evidence>
<keyword evidence="2" id="KW-0560">Oxidoreductase</keyword>
<proteinExistence type="predicted"/>
<dbReference type="Pfam" id="PF07992">
    <property type="entry name" value="Pyr_redox_2"/>
    <property type="match status" value="1"/>
</dbReference>
<protein>
    <submittedName>
        <fullName evidence="5">Pyridine nucleotide-disulfide oxidoreductase</fullName>
    </submittedName>
</protein>
<dbReference type="BioCyc" id="FCF748224-HMP:GTSS-1236-MONOMER"/>
<sequence>MHPKEGFLMPSIIIIGSGPAGISAALYAVRAGVDTTVLTKGPGALDRAEKIENYYGFAEPVSGAELERRSIENAKRLGVRFVTAEAVGLTYTDKLTVETVDKNYLADAVILATGASRAVPRIPGLAGLEGHGVSYCAACDAFFYRGKDVAVLGSGEYALHEVQALLPVAKSVALLTNGAPLTADFPPEVTVYPQAVEAVLGETVVTGVQLSGGVQLPVSGVFVALGVAGSTALARKIGAEVDGNRIVVDEKMQTTVPGLYAAGDCTGGLLQVAKAVYEGAQAGTEAAKALRKG</sequence>
<keyword evidence="3" id="KW-0812">Transmembrane</keyword>
<dbReference type="STRING" id="748224.HMPREF9436_02130"/>
<evidence type="ECO:0000256" key="2">
    <source>
        <dbReference type="ARBA" id="ARBA00023002"/>
    </source>
</evidence>
<dbReference type="InterPro" id="IPR036188">
    <property type="entry name" value="FAD/NAD-bd_sf"/>
</dbReference>
<keyword evidence="3" id="KW-0472">Membrane</keyword>
<feature type="transmembrane region" description="Helical" evidence="3">
    <location>
        <begin position="7"/>
        <end position="29"/>
    </location>
</feature>
<organism evidence="5 6">
    <name type="scientific">Faecalibacterium cf. prausnitzii KLE1255</name>
    <dbReference type="NCBI Taxonomy" id="748224"/>
    <lineage>
        <taxon>Bacteria</taxon>
        <taxon>Bacillati</taxon>
        <taxon>Bacillota</taxon>
        <taxon>Clostridia</taxon>
        <taxon>Eubacteriales</taxon>
        <taxon>Oscillospiraceae</taxon>
        <taxon>Faecalibacterium</taxon>
    </lineage>
</organism>
<gene>
    <name evidence="5" type="ORF">HMPREF9436_02130</name>
</gene>
<dbReference type="Proteomes" id="UP000006028">
    <property type="component" value="Unassembled WGS sequence"/>
</dbReference>
<feature type="domain" description="FAD/NAD(P)-binding" evidence="4">
    <location>
        <begin position="11"/>
        <end position="279"/>
    </location>
</feature>
<dbReference type="HOGENOM" id="CLU_031864_5_3_9"/>
<dbReference type="InterPro" id="IPR050097">
    <property type="entry name" value="Ferredoxin-NADP_redctase_2"/>
</dbReference>
<reference evidence="5 6" key="1">
    <citation type="submission" date="2010-08" db="EMBL/GenBank/DDBJ databases">
        <authorList>
            <person name="Weinstock G."/>
            <person name="Sodergren E."/>
            <person name="Clifton S."/>
            <person name="Fulton L."/>
            <person name="Fulton B."/>
            <person name="Courtney L."/>
            <person name="Fronick C."/>
            <person name="Harrison M."/>
            <person name="Strong C."/>
            <person name="Farmer C."/>
            <person name="Delahaunty K."/>
            <person name="Markovic C."/>
            <person name="Hall O."/>
            <person name="Minx P."/>
            <person name="Tomlinson C."/>
            <person name="Mitreva M."/>
            <person name="Hou S."/>
            <person name="Chen J."/>
            <person name="Wollam A."/>
            <person name="Pepin K.H."/>
            <person name="Johnson M."/>
            <person name="Bhonagiri V."/>
            <person name="Zhang X."/>
            <person name="Suruliraj S."/>
            <person name="Warren W."/>
            <person name="Chinwalla A."/>
            <person name="Mardis E.R."/>
            <person name="Wilson R.K."/>
        </authorList>
    </citation>
    <scope>NUCLEOTIDE SEQUENCE [LARGE SCALE GENOMIC DNA]</scope>
    <source>
        <strain evidence="5 6">KLE1255</strain>
    </source>
</reference>
<keyword evidence="3" id="KW-1133">Transmembrane helix</keyword>
<dbReference type="Gene3D" id="3.50.50.60">
    <property type="entry name" value="FAD/NAD(P)-binding domain"/>
    <property type="match status" value="2"/>
</dbReference>
<evidence type="ECO:0000313" key="6">
    <source>
        <dbReference type="Proteomes" id="UP000006028"/>
    </source>
</evidence>